<evidence type="ECO:0000256" key="1">
    <source>
        <dbReference type="ARBA" id="ARBA00009091"/>
    </source>
</evidence>
<dbReference type="GO" id="GO:0050821">
    <property type="term" value="P:protein stabilization"/>
    <property type="evidence" value="ECO:0007669"/>
    <property type="project" value="TreeGrafter"/>
</dbReference>
<dbReference type="AlphaFoldDB" id="A0A1K1RJQ6"/>
<evidence type="ECO:0000313" key="5">
    <source>
        <dbReference type="EMBL" id="SFW72169.1"/>
    </source>
</evidence>
<dbReference type="SMART" id="SM00935">
    <property type="entry name" value="OmpH"/>
    <property type="match status" value="1"/>
</dbReference>
<reference evidence="6 8" key="2">
    <citation type="submission" date="2023-11" db="EMBL/GenBank/DDBJ databases">
        <title>MicrobeMod: A computational toolkit for identifying prokaryotic methylation and restriction-modification with nanopore sequencing.</title>
        <authorList>
            <person name="Crits-Christoph A."/>
            <person name="Kang S.C."/>
            <person name="Lee H."/>
            <person name="Ostrov N."/>
        </authorList>
    </citation>
    <scope>NUCLEOTIDE SEQUENCE [LARGE SCALE GENOMIC DNA]</scope>
    <source>
        <strain evidence="6 8">ATCC 23090</strain>
    </source>
</reference>
<evidence type="ECO:0000313" key="7">
    <source>
        <dbReference type="Proteomes" id="UP000183788"/>
    </source>
</evidence>
<dbReference type="STRING" id="1004.SAMN05661012_03889"/>
<dbReference type="Proteomes" id="UP000183788">
    <property type="component" value="Unassembled WGS sequence"/>
</dbReference>
<dbReference type="RefSeq" id="WP_072362881.1">
    <property type="nucleotide sequence ID" value="NZ_CP139972.1"/>
</dbReference>
<evidence type="ECO:0000256" key="3">
    <source>
        <dbReference type="SAM" id="Coils"/>
    </source>
</evidence>
<evidence type="ECO:0000313" key="8">
    <source>
        <dbReference type="Proteomes" id="UP001326715"/>
    </source>
</evidence>
<dbReference type="PANTHER" id="PTHR35089">
    <property type="entry name" value="CHAPERONE PROTEIN SKP"/>
    <property type="match status" value="1"/>
</dbReference>
<dbReference type="GO" id="GO:0005829">
    <property type="term" value="C:cytosol"/>
    <property type="evidence" value="ECO:0007669"/>
    <property type="project" value="TreeGrafter"/>
</dbReference>
<name>A0A1K1RJQ6_9BACT</name>
<dbReference type="Pfam" id="PF03938">
    <property type="entry name" value="OmpH"/>
    <property type="match status" value="1"/>
</dbReference>
<protein>
    <submittedName>
        <fullName evidence="6">OmpH family outer membrane protein</fullName>
    </submittedName>
    <submittedName>
        <fullName evidence="5">Periplasmic chaperone for outer membrane proteins Skp</fullName>
    </submittedName>
</protein>
<feature type="chain" id="PRO_5009667643" evidence="4">
    <location>
        <begin position="23"/>
        <end position="169"/>
    </location>
</feature>
<evidence type="ECO:0000313" key="6">
    <source>
        <dbReference type="EMBL" id="WQG87142.1"/>
    </source>
</evidence>
<evidence type="ECO:0000256" key="2">
    <source>
        <dbReference type="ARBA" id="ARBA00022729"/>
    </source>
</evidence>
<keyword evidence="3" id="KW-0175">Coiled coil</keyword>
<dbReference type="EMBL" id="CP140154">
    <property type="protein sequence ID" value="WQG87142.1"/>
    <property type="molecule type" value="Genomic_DNA"/>
</dbReference>
<dbReference type="PANTHER" id="PTHR35089:SF1">
    <property type="entry name" value="CHAPERONE PROTEIN SKP"/>
    <property type="match status" value="1"/>
</dbReference>
<comment type="similarity">
    <text evidence="1">Belongs to the Skp family.</text>
</comment>
<dbReference type="InterPro" id="IPR024930">
    <property type="entry name" value="Skp_dom_sf"/>
</dbReference>
<reference evidence="5 7" key="1">
    <citation type="submission" date="2016-11" db="EMBL/GenBank/DDBJ databases">
        <authorList>
            <person name="Jaros S."/>
            <person name="Januszkiewicz K."/>
            <person name="Wedrychowicz H."/>
        </authorList>
    </citation>
    <scope>NUCLEOTIDE SEQUENCE [LARGE SCALE GENOMIC DNA]</scope>
    <source>
        <strain evidence="5 7">DSM 784</strain>
    </source>
</reference>
<organism evidence="5 7">
    <name type="scientific">Chitinophaga sancti</name>
    <dbReference type="NCBI Taxonomy" id="1004"/>
    <lineage>
        <taxon>Bacteria</taxon>
        <taxon>Pseudomonadati</taxon>
        <taxon>Bacteroidota</taxon>
        <taxon>Chitinophagia</taxon>
        <taxon>Chitinophagales</taxon>
        <taxon>Chitinophagaceae</taxon>
        <taxon>Chitinophaga</taxon>
    </lineage>
</organism>
<dbReference type="OrthoDB" id="1524711at2"/>
<keyword evidence="8" id="KW-1185">Reference proteome</keyword>
<dbReference type="GO" id="GO:0051082">
    <property type="term" value="F:unfolded protein binding"/>
    <property type="evidence" value="ECO:0007669"/>
    <property type="project" value="InterPro"/>
</dbReference>
<proteinExistence type="inferred from homology"/>
<sequence>MKKYVIIAFVAVSGLFSVKTMAQSKVAHINAQALIEAMPEAQTAMKTLQTYAEELDKDGKGLIDEYQKKLKEFNDGADKMTDNVREIKGKELQAAQKNIQEYQDAAQNKIEAKRQELLKPIYDKARKAIEDTAKEKGYGYVIDNSQSILLVSPAADDLTAPVKAKLGIK</sequence>
<gene>
    <name evidence="5" type="ORF">SAMN05661012_03889</name>
    <name evidence="6" type="ORF">SR876_19675</name>
</gene>
<evidence type="ECO:0000256" key="4">
    <source>
        <dbReference type="SAM" id="SignalP"/>
    </source>
</evidence>
<keyword evidence="2 4" id="KW-0732">Signal</keyword>
<dbReference type="Gene3D" id="3.30.910.20">
    <property type="entry name" value="Skp domain"/>
    <property type="match status" value="1"/>
</dbReference>
<dbReference type="SUPFAM" id="SSF111384">
    <property type="entry name" value="OmpH-like"/>
    <property type="match status" value="1"/>
</dbReference>
<accession>A0A1K1RJQ6</accession>
<feature type="coiled-coil region" evidence="3">
    <location>
        <begin position="63"/>
        <end position="112"/>
    </location>
</feature>
<feature type="signal peptide" evidence="4">
    <location>
        <begin position="1"/>
        <end position="22"/>
    </location>
</feature>
<dbReference type="EMBL" id="FPIZ01000012">
    <property type="protein sequence ID" value="SFW72169.1"/>
    <property type="molecule type" value="Genomic_DNA"/>
</dbReference>
<dbReference type="Proteomes" id="UP001326715">
    <property type="component" value="Chromosome"/>
</dbReference>
<dbReference type="InterPro" id="IPR005632">
    <property type="entry name" value="Chaperone_Skp"/>
</dbReference>